<dbReference type="AlphaFoldDB" id="A0AAU7GFR7"/>
<evidence type="ECO:0000256" key="1">
    <source>
        <dbReference type="SAM" id="Phobius"/>
    </source>
</evidence>
<feature type="domain" description="Bacterial Ig-like" evidence="3">
    <location>
        <begin position="789"/>
        <end position="867"/>
    </location>
</feature>
<keyword evidence="2" id="KW-0732">Signal</keyword>
<dbReference type="InterPro" id="IPR013320">
    <property type="entry name" value="ConA-like_dom_sf"/>
</dbReference>
<dbReference type="SUPFAM" id="SSF49899">
    <property type="entry name" value="Concanavalin A-like lectins/glucanases"/>
    <property type="match status" value="1"/>
</dbReference>
<reference evidence="4" key="1">
    <citation type="submission" date="2024-05" db="EMBL/GenBank/DDBJ databases">
        <title>The Natural Products Discovery Center: Release of the First 8490 Sequenced Strains for Exploring Actinobacteria Biosynthetic Diversity.</title>
        <authorList>
            <person name="Kalkreuter E."/>
            <person name="Kautsar S.A."/>
            <person name="Yang D."/>
            <person name="Bader C.D."/>
            <person name="Teijaro C.N."/>
            <person name="Fluegel L."/>
            <person name="Davis C.M."/>
            <person name="Simpson J.R."/>
            <person name="Lauterbach L."/>
            <person name="Steele A.D."/>
            <person name="Gui C."/>
            <person name="Meng S."/>
            <person name="Li G."/>
            <person name="Viehrig K."/>
            <person name="Ye F."/>
            <person name="Su P."/>
            <person name="Kiefer A.F."/>
            <person name="Nichols A."/>
            <person name="Cepeda A.J."/>
            <person name="Yan W."/>
            <person name="Fan B."/>
            <person name="Jiang Y."/>
            <person name="Adhikari A."/>
            <person name="Zheng C.-J."/>
            <person name="Schuster L."/>
            <person name="Cowan T.M."/>
            <person name="Smanski M.J."/>
            <person name="Chevrette M.G."/>
            <person name="de Carvalho L.P.S."/>
            <person name="Shen B."/>
        </authorList>
    </citation>
    <scope>NUCLEOTIDE SEQUENCE</scope>
    <source>
        <strain evidence="4">NPDC080035</strain>
    </source>
</reference>
<feature type="chain" id="PRO_5043829009" evidence="2">
    <location>
        <begin position="28"/>
        <end position="928"/>
    </location>
</feature>
<feature type="domain" description="Bacterial Ig-like" evidence="3">
    <location>
        <begin position="492"/>
        <end position="582"/>
    </location>
</feature>
<feature type="signal peptide" evidence="2">
    <location>
        <begin position="1"/>
        <end position="27"/>
    </location>
</feature>
<keyword evidence="1" id="KW-1133">Transmembrane helix</keyword>
<name>A0AAU7GFR7_9MICO</name>
<sequence>MARSVLSASAVVGVAALVLTGGTASFADTAPAAQTTFVNEGFTGTTAGSGYTLPKAASGSNVACLTGRTGGTTATDSIPGCGGTADADGNGALRLTSASNNQTGGIGAKQSVPITKGIDAVFDSYQYNGKADGSGDTADGIVFYLAATDPYNPAVPTQIGQLGGSLGYSGTKSGSGLAHAYLGLGLDRYGNFVHPDFEGTGCDTSVARPRYPNSVTVRGPGNDKTGYCVVKSTAGKVLTGSLSTVGATNRSQAKVPVEIVINPTASAISAQRATSVSVDPGSFAVIFTPINGSQQVLTGALPKLALKDNAAAVPASWIDPATGFPYKLTYGWVAGTGGASDIHEVNYLEAKTAAGPVPVLSVATGGDDTVPHAGGGSYTITPTVSAAGGTESQLVRTTTTFPEGVQPVLPSAPAAGWSCTIVGQVETCDYAVDASAPVQPGTVLPTLALPYTVSGSPRTATISSVVASTDAEAVSVSRAVTIRQQQVRTTPADVTAEHGATATLTATVASTSTAPSAPTGTVTFTDQSSGDVLCTAPVVAGVAACETVAGAISAHTVLVGYSGDADHAAVGGADRASLTLTVTPIAVPVALAIAPAEVPYGTAATLSAGGIPADATGTLIFSAGGKTLCETTLPTTSCATAATLAAGGYEVTVAYSGDSIHRAATSASATLTVRKVAPIIDNGNGGPGTPGGGTPGGDPDTVTVVHGETTKLKVGGLPTDATGTISFVTDDGTVLCTATLPETTCDLPDDLPGGTYTVHSRYSGDDNYEPVSGDPFTVVIAPQPTTLVADQTSTGRTVTLRVSGLPAAATGTVTFRDAAGHVLCTVTLPDTSCDTDALPAGKNVVTAEYSGDASFAASSSQLTVTVAAAPSTPVPSPEPQKTPRAALASTGSSVAIGAGALLAAGLLAAGLTLQLRRRRETATTGEDA</sequence>
<evidence type="ECO:0000256" key="2">
    <source>
        <dbReference type="SAM" id="SignalP"/>
    </source>
</evidence>
<dbReference type="Pfam" id="PF16640">
    <property type="entry name" value="Big_3_5"/>
    <property type="match status" value="4"/>
</dbReference>
<keyword evidence="1" id="KW-0812">Transmembrane</keyword>
<feature type="transmembrane region" description="Helical" evidence="1">
    <location>
        <begin position="885"/>
        <end position="909"/>
    </location>
</feature>
<dbReference type="InterPro" id="IPR032109">
    <property type="entry name" value="Big_3_5"/>
</dbReference>
<dbReference type="InterPro" id="IPR013783">
    <property type="entry name" value="Ig-like_fold"/>
</dbReference>
<dbReference type="Gene3D" id="2.60.120.200">
    <property type="match status" value="1"/>
</dbReference>
<dbReference type="RefSeq" id="WP_348789170.1">
    <property type="nucleotide sequence ID" value="NZ_CP157390.1"/>
</dbReference>
<dbReference type="Gene3D" id="2.60.40.10">
    <property type="entry name" value="Immunoglobulins"/>
    <property type="match status" value="4"/>
</dbReference>
<gene>
    <name evidence="4" type="ORF">AAME72_05165</name>
</gene>
<evidence type="ECO:0000259" key="3">
    <source>
        <dbReference type="Pfam" id="PF16640"/>
    </source>
</evidence>
<organism evidence="4">
    <name type="scientific">Leifsonia sp. NPDC080035</name>
    <dbReference type="NCBI Taxonomy" id="3143936"/>
    <lineage>
        <taxon>Bacteria</taxon>
        <taxon>Bacillati</taxon>
        <taxon>Actinomycetota</taxon>
        <taxon>Actinomycetes</taxon>
        <taxon>Micrococcales</taxon>
        <taxon>Microbacteriaceae</taxon>
        <taxon>Leifsonia</taxon>
    </lineage>
</organism>
<feature type="domain" description="Bacterial Ig-like" evidence="3">
    <location>
        <begin position="702"/>
        <end position="780"/>
    </location>
</feature>
<dbReference type="EMBL" id="CP157390">
    <property type="protein sequence ID" value="XBM49251.1"/>
    <property type="molecule type" value="Genomic_DNA"/>
</dbReference>
<feature type="domain" description="Bacterial Ig-like" evidence="3">
    <location>
        <begin position="593"/>
        <end position="673"/>
    </location>
</feature>
<proteinExistence type="predicted"/>
<dbReference type="GO" id="GO:0005975">
    <property type="term" value="P:carbohydrate metabolic process"/>
    <property type="evidence" value="ECO:0007669"/>
    <property type="project" value="UniProtKB-ARBA"/>
</dbReference>
<keyword evidence="1" id="KW-0472">Membrane</keyword>
<evidence type="ECO:0000313" key="4">
    <source>
        <dbReference type="EMBL" id="XBM49251.1"/>
    </source>
</evidence>
<protein>
    <submittedName>
        <fullName evidence="4">Ig-like domain repeat protein</fullName>
    </submittedName>
</protein>
<accession>A0AAU7GFR7</accession>